<evidence type="ECO:0000256" key="5">
    <source>
        <dbReference type="ARBA" id="ARBA00013066"/>
    </source>
</evidence>
<feature type="binding site" evidence="12">
    <location>
        <position position="123"/>
    </location>
    <ligand>
        <name>Mg(2+)</name>
        <dbReference type="ChEBI" id="CHEBI:18420"/>
    </ligand>
</feature>
<dbReference type="Pfam" id="PF08282">
    <property type="entry name" value="Hydrolase_3"/>
    <property type="match status" value="1"/>
</dbReference>
<evidence type="ECO:0000256" key="12">
    <source>
        <dbReference type="PIRSR" id="PIRSR006118-2"/>
    </source>
</evidence>
<dbReference type="NCBIfam" id="NF007019">
    <property type="entry name" value="PRK09484.1"/>
    <property type="match status" value="1"/>
</dbReference>
<keyword evidence="9 11" id="KW-0460">Magnesium</keyword>
<dbReference type="RefSeq" id="WP_126833100.1">
    <property type="nucleotide sequence ID" value="NZ_PIPT01000002.1"/>
</dbReference>
<keyword evidence="8 11" id="KW-0378">Hydrolase</keyword>
<dbReference type="EMBL" id="PIPT01000002">
    <property type="protein sequence ID" value="RUO50212.1"/>
    <property type="molecule type" value="Genomic_DNA"/>
</dbReference>
<gene>
    <name evidence="13" type="ORF">CWE21_03595</name>
</gene>
<dbReference type="InterPro" id="IPR010023">
    <property type="entry name" value="KdsC_fam"/>
</dbReference>
<dbReference type="SFLD" id="SFLDG01136">
    <property type="entry name" value="C1.6:_Phosphoserine_Phosphatas"/>
    <property type="match status" value="1"/>
</dbReference>
<sequence>MAQPTVSTWYGEISESLFASLQDIKLVICDVDGVFSDGRIYLGNAGEELKAFHTRDGFGVKALINNGVQVAVVTGRSSTIVEQRMQALGVKDIFQGTTEKLKVYQQLAEKYQLEDHAIASIGDDVPDVVMIQRAGLGVAPQDAHPWVQQQADYVTSMRGGFGAVRELSDLILLSQGHLQLQGGVSL</sequence>
<evidence type="ECO:0000256" key="9">
    <source>
        <dbReference type="ARBA" id="ARBA00022842"/>
    </source>
</evidence>
<keyword evidence="7 11" id="KW-0479">Metal-binding</keyword>
<name>A0A432XNE9_9GAMM</name>
<evidence type="ECO:0000313" key="13">
    <source>
        <dbReference type="EMBL" id="RUO50212.1"/>
    </source>
</evidence>
<dbReference type="AlphaFoldDB" id="A0A432XNE9"/>
<evidence type="ECO:0000256" key="11">
    <source>
        <dbReference type="PIRNR" id="PIRNR006118"/>
    </source>
</evidence>
<dbReference type="SUPFAM" id="SSF56784">
    <property type="entry name" value="HAD-like"/>
    <property type="match status" value="1"/>
</dbReference>
<dbReference type="PANTHER" id="PTHR21485:SF3">
    <property type="entry name" value="N-ACYLNEURAMINATE CYTIDYLYLTRANSFERASE"/>
    <property type="match status" value="1"/>
</dbReference>
<dbReference type="PIRSF" id="PIRSF006118">
    <property type="entry name" value="KDO8-P_Ptase"/>
    <property type="match status" value="1"/>
</dbReference>
<comment type="subunit">
    <text evidence="4 11">Homotetramer.</text>
</comment>
<evidence type="ECO:0000256" key="2">
    <source>
        <dbReference type="ARBA" id="ARBA00001946"/>
    </source>
</evidence>
<comment type="similarity">
    <text evidence="3 11">Belongs to the KdsC family.</text>
</comment>
<dbReference type="NCBIfam" id="TIGR01670">
    <property type="entry name" value="KdsC-phosphatas"/>
    <property type="match status" value="1"/>
</dbReference>
<dbReference type="CDD" id="cd01630">
    <property type="entry name" value="HAD_KDO-like"/>
    <property type="match status" value="1"/>
</dbReference>
<evidence type="ECO:0000256" key="1">
    <source>
        <dbReference type="ARBA" id="ARBA00000898"/>
    </source>
</evidence>
<feature type="binding site" evidence="12">
    <location>
        <position position="30"/>
    </location>
    <ligand>
        <name>Mg(2+)</name>
        <dbReference type="ChEBI" id="CHEBI:18420"/>
    </ligand>
</feature>
<evidence type="ECO:0000256" key="6">
    <source>
        <dbReference type="ARBA" id="ARBA00020092"/>
    </source>
</evidence>
<evidence type="ECO:0000313" key="14">
    <source>
        <dbReference type="Proteomes" id="UP000286678"/>
    </source>
</evidence>
<dbReference type="PANTHER" id="PTHR21485">
    <property type="entry name" value="HAD SUPERFAMILY MEMBERS CMAS AND KDSC"/>
    <property type="match status" value="1"/>
</dbReference>
<dbReference type="SFLD" id="SFLDS00003">
    <property type="entry name" value="Haloacid_Dehalogenase"/>
    <property type="match status" value="1"/>
</dbReference>
<dbReference type="OrthoDB" id="9805604at2"/>
<dbReference type="FunFam" id="3.40.50.1000:FF:000029">
    <property type="entry name" value="3-deoxy-D-manno-octulosonate 8-phosphate phosphatase KdsC"/>
    <property type="match status" value="1"/>
</dbReference>
<protein>
    <recommendedName>
        <fullName evidence="6 11">3-deoxy-D-manno-octulosonate 8-phosphate phosphatase KdsC</fullName>
        <ecNumber evidence="5 11">3.1.3.45</ecNumber>
    </recommendedName>
    <alternativeName>
        <fullName evidence="10 11">KDO 8-P phosphatase</fullName>
    </alternativeName>
</protein>
<keyword evidence="14" id="KW-1185">Reference proteome</keyword>
<evidence type="ECO:0000256" key="10">
    <source>
        <dbReference type="ARBA" id="ARBA00031051"/>
    </source>
</evidence>
<dbReference type="Gene3D" id="3.40.50.1000">
    <property type="entry name" value="HAD superfamily/HAD-like"/>
    <property type="match status" value="1"/>
</dbReference>
<feature type="binding site" evidence="12">
    <location>
        <position position="32"/>
    </location>
    <ligand>
        <name>substrate</name>
    </ligand>
</feature>
<comment type="cofactor">
    <cofactor evidence="2 11 12">
        <name>Mg(2+)</name>
        <dbReference type="ChEBI" id="CHEBI:18420"/>
    </cofactor>
</comment>
<dbReference type="GO" id="GO:0009103">
    <property type="term" value="P:lipopolysaccharide biosynthetic process"/>
    <property type="evidence" value="ECO:0007669"/>
    <property type="project" value="UniProtKB-UniRule"/>
</dbReference>
<dbReference type="SFLD" id="SFLDG01138">
    <property type="entry name" value="C1.6.2:_Deoxy-d-mannose-octulo"/>
    <property type="match status" value="1"/>
</dbReference>
<evidence type="ECO:0000256" key="7">
    <source>
        <dbReference type="ARBA" id="ARBA00022723"/>
    </source>
</evidence>
<dbReference type="InterPro" id="IPR036412">
    <property type="entry name" value="HAD-like_sf"/>
</dbReference>
<keyword evidence="11" id="KW-0448">Lipopolysaccharide biosynthesis</keyword>
<dbReference type="GO" id="GO:0019143">
    <property type="term" value="F:3-deoxy-manno-octulosonate-8-phosphatase activity"/>
    <property type="evidence" value="ECO:0007669"/>
    <property type="project" value="UniProtKB-UniRule"/>
</dbReference>
<evidence type="ECO:0000256" key="8">
    <source>
        <dbReference type="ARBA" id="ARBA00022801"/>
    </source>
</evidence>
<dbReference type="GO" id="GO:0046872">
    <property type="term" value="F:metal ion binding"/>
    <property type="evidence" value="ECO:0007669"/>
    <property type="project" value="UniProtKB-UniRule"/>
</dbReference>
<dbReference type="Proteomes" id="UP000286678">
    <property type="component" value="Unassembled WGS sequence"/>
</dbReference>
<accession>A0A432XNE9</accession>
<reference evidence="14" key="1">
    <citation type="journal article" date="2018" name="Front. Microbiol.">
        <title>Genome-Based Analysis Reveals the Taxonomy and Diversity of the Family Idiomarinaceae.</title>
        <authorList>
            <person name="Liu Y."/>
            <person name="Lai Q."/>
            <person name="Shao Z."/>
        </authorList>
    </citation>
    <scope>NUCLEOTIDE SEQUENCE [LARGE SCALE GENOMIC DNA]</scope>
    <source>
        <strain evidence="14">SW15</strain>
    </source>
</reference>
<dbReference type="EC" id="3.1.3.45" evidence="5 11"/>
<evidence type="ECO:0000256" key="4">
    <source>
        <dbReference type="ARBA" id="ARBA00011881"/>
    </source>
</evidence>
<comment type="catalytic activity">
    <reaction evidence="1 11">
        <text>3-deoxy-alpha-D-manno-2-octulosonate-8-phosphate + H2O = 3-deoxy-alpha-D-manno-oct-2-ulosonate + phosphate</text>
        <dbReference type="Rhea" id="RHEA:11500"/>
        <dbReference type="ChEBI" id="CHEBI:15377"/>
        <dbReference type="ChEBI" id="CHEBI:43474"/>
        <dbReference type="ChEBI" id="CHEBI:85985"/>
        <dbReference type="ChEBI" id="CHEBI:85986"/>
        <dbReference type="EC" id="3.1.3.45"/>
    </reaction>
</comment>
<dbReference type="InterPro" id="IPR023214">
    <property type="entry name" value="HAD_sf"/>
</dbReference>
<comment type="caution">
    <text evidence="13">The sequence shown here is derived from an EMBL/GenBank/DDBJ whole genome shotgun (WGS) entry which is preliminary data.</text>
</comment>
<dbReference type="GO" id="GO:0008781">
    <property type="term" value="F:N-acylneuraminate cytidylyltransferase activity"/>
    <property type="evidence" value="ECO:0007669"/>
    <property type="project" value="TreeGrafter"/>
</dbReference>
<organism evidence="13 14">
    <name type="scientific">Pseudidiomarina aquimaris</name>
    <dbReference type="NCBI Taxonomy" id="641841"/>
    <lineage>
        <taxon>Bacteria</taxon>
        <taxon>Pseudomonadati</taxon>
        <taxon>Pseudomonadota</taxon>
        <taxon>Gammaproteobacteria</taxon>
        <taxon>Alteromonadales</taxon>
        <taxon>Idiomarinaceae</taxon>
        <taxon>Pseudidiomarina</taxon>
    </lineage>
</organism>
<evidence type="ECO:0000256" key="3">
    <source>
        <dbReference type="ARBA" id="ARBA00005893"/>
    </source>
</evidence>
<dbReference type="InterPro" id="IPR050793">
    <property type="entry name" value="CMP-NeuNAc_synthase"/>
</dbReference>
<comment type="function">
    <text evidence="11">Catalyzes the hydrolysis of 3-deoxy-D-manno-octulosonate 8-phosphate (KDO 8-P) to 3-deoxy-D-manno-octulosonate (KDO) and inorganic phosphate.</text>
</comment>
<proteinExistence type="inferred from homology"/>